<feature type="transmembrane region" description="Helical" evidence="1">
    <location>
        <begin position="12"/>
        <end position="34"/>
    </location>
</feature>
<name>A0AAU9D8W4_9BACT</name>
<evidence type="ECO:0000259" key="2">
    <source>
        <dbReference type="Pfam" id="PF06580"/>
    </source>
</evidence>
<dbReference type="InterPro" id="IPR050640">
    <property type="entry name" value="Bact_2-comp_sensor_kinase"/>
</dbReference>
<keyword evidence="1" id="KW-1133">Transmembrane helix</keyword>
<proteinExistence type="predicted"/>
<feature type="transmembrane region" description="Helical" evidence="1">
    <location>
        <begin position="120"/>
        <end position="142"/>
    </location>
</feature>
<dbReference type="EMBL" id="AP025314">
    <property type="protein sequence ID" value="BDD09341.1"/>
    <property type="molecule type" value="Genomic_DNA"/>
</dbReference>
<dbReference type="Proteomes" id="UP001348817">
    <property type="component" value="Chromosome"/>
</dbReference>
<keyword evidence="1" id="KW-0472">Membrane</keyword>
<sequence length="350" mass="40583">MGNKRVKDESESFAFNLRGVLIIVAVISAFSLPFHSWDEAFRVVVYNFLTSVSLWLANGYPSYFIDKRISWVEEPRKRLLTGLGAFFIFNLIAIFAVNSFAYTTLDNREFDFVKMITTPWFQGASVIQLAISFLVSVVIHTLSFWREWKSSVLEVERLRAERMTRQFESLKDQLNPHFLFNSLNALSSLVYESPELSDKFIQRLSSIYRYLLDTQEREVVDFSEEIEFTRSYVFLQKIRFGDNLKVEEDLGMNTGWMIPPLSIQLLVENAIKHNLVSKENPLTIKIETKDNRLFVSNNIQRRPSGKESTGKGLDNIRQRFLFLSGRQVEISDDGTEFTVGVPLLEIEYSE</sequence>
<keyword evidence="4" id="KW-1185">Reference proteome</keyword>
<dbReference type="Gene3D" id="3.30.565.10">
    <property type="entry name" value="Histidine kinase-like ATPase, C-terminal domain"/>
    <property type="match status" value="1"/>
</dbReference>
<keyword evidence="1" id="KW-0812">Transmembrane</keyword>
<feature type="domain" description="Signal transduction histidine kinase internal region" evidence="2">
    <location>
        <begin position="166"/>
        <end position="244"/>
    </location>
</feature>
<dbReference type="PANTHER" id="PTHR34220">
    <property type="entry name" value="SENSOR HISTIDINE KINASE YPDA"/>
    <property type="match status" value="1"/>
</dbReference>
<dbReference type="GO" id="GO:0000155">
    <property type="term" value="F:phosphorelay sensor kinase activity"/>
    <property type="evidence" value="ECO:0007669"/>
    <property type="project" value="InterPro"/>
</dbReference>
<organism evidence="3 4">
    <name type="scientific">Fulvitalea axinellae</name>
    <dbReference type="NCBI Taxonomy" id="1182444"/>
    <lineage>
        <taxon>Bacteria</taxon>
        <taxon>Pseudomonadati</taxon>
        <taxon>Bacteroidota</taxon>
        <taxon>Cytophagia</taxon>
        <taxon>Cytophagales</taxon>
        <taxon>Persicobacteraceae</taxon>
        <taxon>Fulvitalea</taxon>
    </lineage>
</organism>
<dbReference type="AlphaFoldDB" id="A0AAU9D8W4"/>
<dbReference type="GO" id="GO:0016020">
    <property type="term" value="C:membrane"/>
    <property type="evidence" value="ECO:0007669"/>
    <property type="project" value="InterPro"/>
</dbReference>
<dbReference type="KEGG" id="fax:FUAX_17730"/>
<feature type="transmembrane region" description="Helical" evidence="1">
    <location>
        <begin position="79"/>
        <end position="100"/>
    </location>
</feature>
<gene>
    <name evidence="3" type="ORF">FUAX_17730</name>
</gene>
<accession>A0AAU9D8W4</accession>
<dbReference type="PANTHER" id="PTHR34220:SF7">
    <property type="entry name" value="SENSOR HISTIDINE KINASE YPDA"/>
    <property type="match status" value="1"/>
</dbReference>
<reference evidence="3 4" key="1">
    <citation type="submission" date="2021-12" db="EMBL/GenBank/DDBJ databases">
        <title>Genome sequencing of bacteria with rrn-lacking chromosome and rrn-plasmid.</title>
        <authorList>
            <person name="Anda M."/>
            <person name="Iwasaki W."/>
        </authorList>
    </citation>
    <scope>NUCLEOTIDE SEQUENCE [LARGE SCALE GENOMIC DNA]</scope>
    <source>
        <strain evidence="3 4">DSM 100852</strain>
    </source>
</reference>
<evidence type="ECO:0000313" key="4">
    <source>
        <dbReference type="Proteomes" id="UP001348817"/>
    </source>
</evidence>
<dbReference type="Pfam" id="PF06580">
    <property type="entry name" value="His_kinase"/>
    <property type="match status" value="1"/>
</dbReference>
<dbReference type="RefSeq" id="WP_338394551.1">
    <property type="nucleotide sequence ID" value="NZ_AP025314.1"/>
</dbReference>
<evidence type="ECO:0000313" key="3">
    <source>
        <dbReference type="EMBL" id="BDD09341.1"/>
    </source>
</evidence>
<dbReference type="InterPro" id="IPR036890">
    <property type="entry name" value="HATPase_C_sf"/>
</dbReference>
<protein>
    <recommendedName>
        <fullName evidence="2">Signal transduction histidine kinase internal region domain-containing protein</fullName>
    </recommendedName>
</protein>
<dbReference type="InterPro" id="IPR010559">
    <property type="entry name" value="Sig_transdc_His_kin_internal"/>
</dbReference>
<feature type="transmembrane region" description="Helical" evidence="1">
    <location>
        <begin position="40"/>
        <end position="58"/>
    </location>
</feature>
<evidence type="ECO:0000256" key="1">
    <source>
        <dbReference type="SAM" id="Phobius"/>
    </source>
</evidence>